<dbReference type="SUPFAM" id="SSF48452">
    <property type="entry name" value="TPR-like"/>
    <property type="match status" value="1"/>
</dbReference>
<feature type="chain" id="PRO_5046678899" evidence="1">
    <location>
        <begin position="23"/>
        <end position="532"/>
    </location>
</feature>
<name>A0ABX1WNB3_9FLAO</name>
<evidence type="ECO:0000256" key="1">
    <source>
        <dbReference type="SAM" id="SignalP"/>
    </source>
</evidence>
<dbReference type="Pfam" id="PF12771">
    <property type="entry name" value="SusD-like_2"/>
    <property type="match status" value="1"/>
</dbReference>
<comment type="caution">
    <text evidence="2">The sequence shown here is derived from an EMBL/GenBank/DDBJ whole genome shotgun (WGS) entry which is preliminary data.</text>
</comment>
<evidence type="ECO:0000313" key="2">
    <source>
        <dbReference type="EMBL" id="NOJ76160.1"/>
    </source>
</evidence>
<keyword evidence="1" id="KW-0732">Signal</keyword>
<organism evidence="2 3">
    <name type="scientific">Empedobacter stercoris</name>
    <dbReference type="NCBI Taxonomy" id="1628248"/>
    <lineage>
        <taxon>Bacteria</taxon>
        <taxon>Pseudomonadati</taxon>
        <taxon>Bacteroidota</taxon>
        <taxon>Flavobacteriia</taxon>
        <taxon>Flavobacteriales</taxon>
        <taxon>Weeksellaceae</taxon>
        <taxon>Empedobacter</taxon>
    </lineage>
</organism>
<protein>
    <submittedName>
        <fullName evidence="2">SusD/RagB family nutrient-binding outer membrane lipoprotein</fullName>
    </submittedName>
</protein>
<dbReference type="RefSeq" id="WP_171623456.1">
    <property type="nucleotide sequence ID" value="NZ_CP053698.1"/>
</dbReference>
<feature type="signal peptide" evidence="1">
    <location>
        <begin position="1"/>
        <end position="22"/>
    </location>
</feature>
<evidence type="ECO:0000313" key="3">
    <source>
        <dbReference type="Proteomes" id="UP000580344"/>
    </source>
</evidence>
<dbReference type="InterPro" id="IPR011990">
    <property type="entry name" value="TPR-like_helical_dom_sf"/>
</dbReference>
<accession>A0ABX1WNB3</accession>
<reference evidence="2 3" key="1">
    <citation type="submission" date="2020-05" db="EMBL/GenBank/DDBJ databases">
        <title>Tigecycline resistant gene in Empedobacter stercoris.</title>
        <authorList>
            <person name="Chen Y."/>
            <person name="Cheng Y."/>
            <person name="Zhou K."/>
        </authorList>
    </citation>
    <scope>NUCLEOTIDE SEQUENCE [LARGE SCALE GENOMIC DNA]</scope>
    <source>
        <strain evidence="2 3">ES202</strain>
    </source>
</reference>
<keyword evidence="2" id="KW-0449">Lipoprotein</keyword>
<sequence length="532" mass="59185">MKKNIGKYLLMATLLGSTAMFTSCDTGLAELNENPNSPEIVPTYTIFNGATRYLMQTSRDGWWSARMTLPWMQYTAQINYTEEDKYQYRDNQTTNAWIYFFRSANNFKDIIDKCTDPVTSSQMGQYGDLDNQIAISRIMLAYTFDQLVSSYGDVPYWSYGNKNADFQALQIDDFATPKYVSQQVIYEDLLKELKEAAEQLNLAESGFTAGDNIYGGDVAKWQKFANSLRLRIANRVKAKLPSANAHITDAIAKGVFTSNDDNAAQAFGNSQAEGSPFWATFFTGSMRTDFAMNKQFVNLLKGESTKNYGVDPRLQAYAAPTGLKKSEVYPASYSDSDDLTKYQGMPYGLPDNMLSLNNEIATLSFASKNVMTPTYAEVLMEYAEVEFILSELNGWDANHYKAGVQASMDKWGVDAAKATAYVNALPAANQENVITQKYLALFMQGAEAWNEYRRTGYPNGGVLLLPGQSAVDNNGATYTFTPLMSGNVVAKDLPARVRYPITQPSLNGVNYNDAVSKLSNGDEIDSKLFFAK</sequence>
<dbReference type="PROSITE" id="PS51257">
    <property type="entry name" value="PROKAR_LIPOPROTEIN"/>
    <property type="match status" value="1"/>
</dbReference>
<dbReference type="EMBL" id="JABFOQ010000024">
    <property type="protein sequence ID" value="NOJ76160.1"/>
    <property type="molecule type" value="Genomic_DNA"/>
</dbReference>
<proteinExistence type="predicted"/>
<gene>
    <name evidence="2" type="ORF">HMH06_10005</name>
</gene>
<dbReference type="Proteomes" id="UP000580344">
    <property type="component" value="Unassembled WGS sequence"/>
</dbReference>
<dbReference type="InterPro" id="IPR041662">
    <property type="entry name" value="SusD-like_2"/>
</dbReference>
<dbReference type="Gene3D" id="1.25.40.390">
    <property type="match status" value="1"/>
</dbReference>
<keyword evidence="3" id="KW-1185">Reference proteome</keyword>